<dbReference type="InParanoid" id="A0A317XSX8"/>
<evidence type="ECO:0000313" key="2">
    <source>
        <dbReference type="EMBL" id="PWZ00411.1"/>
    </source>
</evidence>
<accession>A0A317XSX8</accession>
<sequence>MLAPWTHSSLSGWCSGTLTHPPSPLPFHRSITPSETPVTFSRSHRQLELIGHCPRSMNERMKNNSTEGRVRSHVI</sequence>
<dbReference type="Proteomes" id="UP000246740">
    <property type="component" value="Unassembled WGS sequence"/>
</dbReference>
<name>A0A317XSX8_9BASI</name>
<organism evidence="2 3">
    <name type="scientific">Testicularia cyperi</name>
    <dbReference type="NCBI Taxonomy" id="1882483"/>
    <lineage>
        <taxon>Eukaryota</taxon>
        <taxon>Fungi</taxon>
        <taxon>Dikarya</taxon>
        <taxon>Basidiomycota</taxon>
        <taxon>Ustilaginomycotina</taxon>
        <taxon>Ustilaginomycetes</taxon>
        <taxon>Ustilaginales</taxon>
        <taxon>Anthracoideaceae</taxon>
        <taxon>Testicularia</taxon>
    </lineage>
</organism>
<evidence type="ECO:0000313" key="3">
    <source>
        <dbReference type="Proteomes" id="UP000246740"/>
    </source>
</evidence>
<dbReference type="EMBL" id="KZ819192">
    <property type="protein sequence ID" value="PWZ00411.1"/>
    <property type="molecule type" value="Genomic_DNA"/>
</dbReference>
<dbReference type="AlphaFoldDB" id="A0A317XSX8"/>
<gene>
    <name evidence="2" type="ORF">BCV70DRAFT_231296</name>
</gene>
<evidence type="ECO:0000256" key="1">
    <source>
        <dbReference type="SAM" id="MobiDB-lite"/>
    </source>
</evidence>
<proteinExistence type="predicted"/>
<reference evidence="2 3" key="1">
    <citation type="journal article" date="2018" name="Mol. Biol. Evol.">
        <title>Broad Genomic Sampling Reveals a Smut Pathogenic Ancestry of the Fungal Clade Ustilaginomycotina.</title>
        <authorList>
            <person name="Kijpornyongpan T."/>
            <person name="Mondo S.J."/>
            <person name="Barry K."/>
            <person name="Sandor L."/>
            <person name="Lee J."/>
            <person name="Lipzen A."/>
            <person name="Pangilinan J."/>
            <person name="LaButti K."/>
            <person name="Hainaut M."/>
            <person name="Henrissat B."/>
            <person name="Grigoriev I.V."/>
            <person name="Spatafora J.W."/>
            <person name="Aime M.C."/>
        </authorList>
    </citation>
    <scope>NUCLEOTIDE SEQUENCE [LARGE SCALE GENOMIC DNA]</scope>
    <source>
        <strain evidence="2 3">MCA 3645</strain>
    </source>
</reference>
<feature type="region of interest" description="Disordered" evidence="1">
    <location>
        <begin position="55"/>
        <end position="75"/>
    </location>
</feature>
<keyword evidence="3" id="KW-1185">Reference proteome</keyword>
<protein>
    <submittedName>
        <fullName evidence="2">Uncharacterized protein</fullName>
    </submittedName>
</protein>